<name>A0AAV4GJM0_9GAST</name>
<feature type="compositionally biased region" description="Basic and acidic residues" evidence="1">
    <location>
        <begin position="636"/>
        <end position="647"/>
    </location>
</feature>
<feature type="compositionally biased region" description="Polar residues" evidence="1">
    <location>
        <begin position="1080"/>
        <end position="1092"/>
    </location>
</feature>
<organism evidence="2 3">
    <name type="scientific">Elysia marginata</name>
    <dbReference type="NCBI Taxonomy" id="1093978"/>
    <lineage>
        <taxon>Eukaryota</taxon>
        <taxon>Metazoa</taxon>
        <taxon>Spiralia</taxon>
        <taxon>Lophotrochozoa</taxon>
        <taxon>Mollusca</taxon>
        <taxon>Gastropoda</taxon>
        <taxon>Heterobranchia</taxon>
        <taxon>Euthyneura</taxon>
        <taxon>Panpulmonata</taxon>
        <taxon>Sacoglossa</taxon>
        <taxon>Placobranchoidea</taxon>
        <taxon>Plakobranchidae</taxon>
        <taxon>Elysia</taxon>
    </lineage>
</organism>
<protein>
    <submittedName>
        <fullName evidence="2">Uncharacterized protein</fullName>
    </submittedName>
</protein>
<sequence>MSDPDKYKLLLKKQLEAIGTKMDKHENQEMCSKCKIKMDVKTSLEDNCKETLDNRYSEYLQNTKDFFSRGTEGKDSSMNPAENEKDEINSRIKKSMERSIKCQENAKDNKQSDFLKNMGESHVYLTKDRQNIKVQELSLKNDINEKISKRLMIPVEEVNNDFPECEFCKSLIKLETYGIAVTKKSCKNSTYLKNPLKVSSGRDSTPVYRVVQGNFIKLDGTLMITKTQHAYDCLVEDNKDFEEKDSDETSIKEYFVNQTHEKENPKVTNKNCMDVETSALGGFSDDKNSGLHESKEIEPNRKPMVSSGYYNFLSVMDDRDNCTREEKVEKDITQTERSPEGKMFDYVNDQNNLDPAMSLSDLISQEVFLDRNFQFADCEESIKFKGKLDEKGNVALPEQTGLDKTDCLLTYFLSDSSGYDADDSFLGEKLKPLKDLSMCVGIPTNDFPYQFPNIECCFSEDCSCQENEVQQIFGQDLGELSSDMLPWNELSCYESHRGQLCYQNNIVWDSGLLNLDANFLRSLGSQKCKSKNVCPISKTSLVSFSKSCCSNSFNFSCFTSNSPHISDLDEAIKFEKSQGLSPSLQDLSIKKGDMFKNFCDTSNTDVVREEKQSNEKSQSEKKKVSRILGTRRHAREHADYQKTREPSMKQIKNGGHRNKRFLGDKKKKINGSVCEHRSHDYDADKRCKELKRTRKKSKSKIKRKGHRHKEKTDKAYEYTCSLPKMKDVLTSSSAPSHKLQSCKFRNHTGSKGSQSRGGGRSPPSSGAQGGGTGRYGGGSGFSGGFQGSGGGNQSSGSGGDHPDDHNSRKRNSPKSKALAENDDDDNDDTNNTKKKTDSTIDHHNENGNNRSKAHSTFSQTFKAGESSSQSGLLPNLPPPIWDDRTIKQRQAKEKKFHYNSPGITGTSLKLFLPPAPMAIGQEDTEDFQAHRRDSAPNLTSAAIAAATAADNNGDYQFEKLPVPFSAPVTGKGHSSADQCGRKHAVISANELCEVIGYAAINADVPPELFERFDICFTKVMHNLNFGVEEFNEASQGQSFAASSNAKTLTNNEPGSITKGSIKGNQKDNPMLPVFDVSAEGTDQNSQPPQTNKAHPDLYKEVSEDPFSSLGCIVCLAVSGLISHLSHDRQPVCIQCTEILNLMTQHARSCVAKGRRKQRITSSDLCYKICKKAGWCSENINCDSAAFKEKVSGSIIRHYKGIKTEGKCW</sequence>
<gene>
    <name evidence="2" type="ORF">ElyMa_002453400</name>
</gene>
<feature type="region of interest" description="Disordered" evidence="1">
    <location>
        <begin position="606"/>
        <end position="670"/>
    </location>
</feature>
<dbReference type="EMBL" id="BMAT01005042">
    <property type="protein sequence ID" value="GFR85927.1"/>
    <property type="molecule type" value="Genomic_DNA"/>
</dbReference>
<feature type="region of interest" description="Disordered" evidence="1">
    <location>
        <begin position="731"/>
        <end position="882"/>
    </location>
</feature>
<feature type="region of interest" description="Disordered" evidence="1">
    <location>
        <begin position="67"/>
        <end position="87"/>
    </location>
</feature>
<feature type="region of interest" description="Disordered" evidence="1">
    <location>
        <begin position="686"/>
        <end position="712"/>
    </location>
</feature>
<accession>A0AAV4GJM0</accession>
<feature type="compositionally biased region" description="Basic and acidic residues" evidence="1">
    <location>
        <begin position="606"/>
        <end position="622"/>
    </location>
</feature>
<keyword evidence="3" id="KW-1185">Reference proteome</keyword>
<evidence type="ECO:0000256" key="1">
    <source>
        <dbReference type="SAM" id="MobiDB-lite"/>
    </source>
</evidence>
<feature type="compositionally biased region" description="Basic residues" evidence="1">
    <location>
        <begin position="688"/>
        <end position="709"/>
    </location>
</feature>
<evidence type="ECO:0000313" key="2">
    <source>
        <dbReference type="EMBL" id="GFR85927.1"/>
    </source>
</evidence>
<evidence type="ECO:0000313" key="3">
    <source>
        <dbReference type="Proteomes" id="UP000762676"/>
    </source>
</evidence>
<proteinExistence type="predicted"/>
<dbReference type="AlphaFoldDB" id="A0AAV4GJM0"/>
<feature type="compositionally biased region" description="Polar residues" evidence="1">
    <location>
        <begin position="1041"/>
        <end position="1067"/>
    </location>
</feature>
<feature type="compositionally biased region" description="Basic residues" evidence="1">
    <location>
        <begin position="623"/>
        <end position="635"/>
    </location>
</feature>
<feature type="compositionally biased region" description="Polar residues" evidence="1">
    <location>
        <begin position="846"/>
        <end position="872"/>
    </location>
</feature>
<feature type="compositionally biased region" description="Gly residues" evidence="1">
    <location>
        <begin position="767"/>
        <end position="799"/>
    </location>
</feature>
<reference evidence="2 3" key="1">
    <citation type="journal article" date="2021" name="Elife">
        <title>Chloroplast acquisition without the gene transfer in kleptoplastic sea slugs, Plakobranchus ocellatus.</title>
        <authorList>
            <person name="Maeda T."/>
            <person name="Takahashi S."/>
            <person name="Yoshida T."/>
            <person name="Shimamura S."/>
            <person name="Takaki Y."/>
            <person name="Nagai Y."/>
            <person name="Toyoda A."/>
            <person name="Suzuki Y."/>
            <person name="Arimoto A."/>
            <person name="Ishii H."/>
            <person name="Satoh N."/>
            <person name="Nishiyama T."/>
            <person name="Hasebe M."/>
            <person name="Maruyama T."/>
            <person name="Minagawa J."/>
            <person name="Obokata J."/>
            <person name="Shigenobu S."/>
        </authorList>
    </citation>
    <scope>NUCLEOTIDE SEQUENCE [LARGE SCALE GENOMIC DNA]</scope>
</reference>
<feature type="region of interest" description="Disordered" evidence="1">
    <location>
        <begin position="1041"/>
        <end position="1095"/>
    </location>
</feature>
<comment type="caution">
    <text evidence="2">The sequence shown here is derived from an EMBL/GenBank/DDBJ whole genome shotgun (WGS) entry which is preliminary data.</text>
</comment>
<feature type="compositionally biased region" description="Basic and acidic residues" evidence="1">
    <location>
        <begin position="830"/>
        <end position="845"/>
    </location>
</feature>
<dbReference type="Proteomes" id="UP000762676">
    <property type="component" value="Unassembled WGS sequence"/>
</dbReference>
<feature type="compositionally biased region" description="Basic residues" evidence="1">
    <location>
        <begin position="654"/>
        <end position="669"/>
    </location>
</feature>